<sequence length="311" mass="35251">MTTSSRDVVIVGGGPAGCAVGVCIARYGLDAVIFDRGNSSLRRCAFLENYLGFPAGIDIETFYKLMHDHAVEAGCDLVSDMVESVERTDGNFRVRTQDGRSVLVPRVVAATTHDGEYLRGLDSDEVMFDTHEHHGEVHEEFDREYADADGRTSVDGLYVAGGLAGHGEQVLVAAGHGMTVGRELLADVRCEEGYWEEAAPHYDWLRRRAALDYDWDDEDTWNRRFADHRVADDHDIEQERLQRIRQREIEYVKSTHIGRSEIDNRRERAQRRLATHLDEELLLEVIDDDRLQEYVAEQAETTESDGRNIPD</sequence>
<evidence type="ECO:0000259" key="3">
    <source>
        <dbReference type="Pfam" id="PF07992"/>
    </source>
</evidence>
<dbReference type="RefSeq" id="WP_163486428.1">
    <property type="nucleotide sequence ID" value="NZ_CP048739.1"/>
</dbReference>
<dbReference type="InterPro" id="IPR036188">
    <property type="entry name" value="FAD/NAD-bd_sf"/>
</dbReference>
<protein>
    <submittedName>
        <fullName evidence="4">NAD(P)/FAD-dependent oxidoreductase</fullName>
    </submittedName>
</protein>
<dbReference type="InterPro" id="IPR023753">
    <property type="entry name" value="FAD/NAD-binding_dom"/>
</dbReference>
<evidence type="ECO:0000313" key="5">
    <source>
        <dbReference type="Proteomes" id="UP000465846"/>
    </source>
</evidence>
<name>A0A6C0UGB4_9EURY</name>
<evidence type="ECO:0000256" key="1">
    <source>
        <dbReference type="ARBA" id="ARBA00022630"/>
    </source>
</evidence>
<dbReference type="GeneID" id="44079645"/>
<reference evidence="4 5" key="1">
    <citation type="submission" date="2020-02" db="EMBL/GenBank/DDBJ databases">
        <title>Whole genome sequence of Halogeometricum borinquense strain wsp4.</title>
        <authorList>
            <person name="Verma D.K."/>
            <person name="Gopal K."/>
            <person name="Prasad E.S."/>
        </authorList>
    </citation>
    <scope>NUCLEOTIDE SEQUENCE [LARGE SCALE GENOMIC DNA]</scope>
    <source>
        <strain evidence="5">wsp4</strain>
    </source>
</reference>
<organism evidence="4 5">
    <name type="scientific">Halogeometricum borinquense</name>
    <dbReference type="NCBI Taxonomy" id="60847"/>
    <lineage>
        <taxon>Archaea</taxon>
        <taxon>Methanobacteriati</taxon>
        <taxon>Methanobacteriota</taxon>
        <taxon>Stenosarchaea group</taxon>
        <taxon>Halobacteria</taxon>
        <taxon>Halobacteriales</taxon>
        <taxon>Haloferacaceae</taxon>
        <taxon>Halogeometricum</taxon>
    </lineage>
</organism>
<dbReference type="Pfam" id="PF07992">
    <property type="entry name" value="Pyr_redox_2"/>
    <property type="match status" value="1"/>
</dbReference>
<gene>
    <name evidence="4" type="ORF">G3I44_09550</name>
</gene>
<dbReference type="SUPFAM" id="SSF51905">
    <property type="entry name" value="FAD/NAD(P)-binding domain"/>
    <property type="match status" value="1"/>
</dbReference>
<dbReference type="PRINTS" id="PR00469">
    <property type="entry name" value="PNDRDTASEII"/>
</dbReference>
<dbReference type="AlphaFoldDB" id="A0A6C0UGB4"/>
<evidence type="ECO:0000313" key="4">
    <source>
        <dbReference type="EMBL" id="QIB74502.1"/>
    </source>
</evidence>
<dbReference type="Gene3D" id="3.50.50.60">
    <property type="entry name" value="FAD/NAD(P)-binding domain"/>
    <property type="match status" value="1"/>
</dbReference>
<dbReference type="GO" id="GO:0016491">
    <property type="term" value="F:oxidoreductase activity"/>
    <property type="evidence" value="ECO:0007669"/>
    <property type="project" value="UniProtKB-KW"/>
</dbReference>
<feature type="domain" description="FAD/NAD(P)-binding" evidence="3">
    <location>
        <begin position="7"/>
        <end position="111"/>
    </location>
</feature>
<proteinExistence type="predicted"/>
<keyword evidence="2" id="KW-0560">Oxidoreductase</keyword>
<dbReference type="Proteomes" id="UP000465846">
    <property type="component" value="Chromosome"/>
</dbReference>
<accession>A0A6C0UGB4</accession>
<dbReference type="PANTHER" id="PTHR48105">
    <property type="entry name" value="THIOREDOXIN REDUCTASE 1-RELATED-RELATED"/>
    <property type="match status" value="1"/>
</dbReference>
<dbReference type="InterPro" id="IPR050097">
    <property type="entry name" value="Ferredoxin-NADP_redctase_2"/>
</dbReference>
<evidence type="ECO:0000256" key="2">
    <source>
        <dbReference type="ARBA" id="ARBA00023002"/>
    </source>
</evidence>
<keyword evidence="1" id="KW-0285">Flavoprotein</keyword>
<dbReference type="EMBL" id="CP048739">
    <property type="protein sequence ID" value="QIB74502.1"/>
    <property type="molecule type" value="Genomic_DNA"/>
</dbReference>